<name>A0A9D1XL44_9FIRM</name>
<sequence length="460" mass="51444">MEERLQHQKIPKLLFTLAIPSICGQIVTLIYNMVDRMYIGRLPDGALAMAAVGLCVPLTTIITAFNGLFGRGGAPLSSILLGEKKKKEANNILTTSFICLVITSFIITTVVWLFQDPLLYLFGANHETIQYARDYISIYALGTIFIQLTVGLNYFVNAQGYTRFSMLTVLLGAGLNIILDPLFIYQFNMGVKGAAIATVLSQAVSCLFVIGFFLGKKTILRIQFNRFRIKWSVLKRILMLGSSPFFMSASEGLLTICFNQQLLSFGGSLAVSAMTIMTSMYQFVLLPIEGVAAGSQPIISYNYGAKNYQRCKETISLAMKATCLYSLVIVLLMELFPQIFVGIFTSDSELLRLGSWMLRIYILGGCIMGINSTCQQSYNSLGEGKMSFFFAFYRKIILLIPLIFILPMFFENQVLAVVLAEPISDFITTITNYIYFHKIFLLKKLSVNDIKEGYHIVQEV</sequence>
<keyword evidence="6 10" id="KW-0812">Transmembrane</keyword>
<keyword evidence="9" id="KW-0046">Antibiotic resistance</keyword>
<dbReference type="InterPro" id="IPR051327">
    <property type="entry name" value="MATE_MepA_subfamily"/>
</dbReference>
<proteinExistence type="inferred from homology"/>
<evidence type="ECO:0000256" key="1">
    <source>
        <dbReference type="ARBA" id="ARBA00004651"/>
    </source>
</evidence>
<dbReference type="PANTHER" id="PTHR43823:SF3">
    <property type="entry name" value="MULTIDRUG EXPORT PROTEIN MEPA"/>
    <property type="match status" value="1"/>
</dbReference>
<evidence type="ECO:0000256" key="9">
    <source>
        <dbReference type="ARBA" id="ARBA00023251"/>
    </source>
</evidence>
<evidence type="ECO:0000256" key="8">
    <source>
        <dbReference type="ARBA" id="ARBA00023136"/>
    </source>
</evidence>
<feature type="transmembrane region" description="Helical" evidence="10">
    <location>
        <begin position="12"/>
        <end position="34"/>
    </location>
</feature>
<dbReference type="InterPro" id="IPR045070">
    <property type="entry name" value="MATE_MepA-like"/>
</dbReference>
<dbReference type="NCBIfam" id="TIGR00797">
    <property type="entry name" value="matE"/>
    <property type="match status" value="1"/>
</dbReference>
<evidence type="ECO:0000256" key="10">
    <source>
        <dbReference type="SAM" id="Phobius"/>
    </source>
</evidence>
<evidence type="ECO:0000256" key="6">
    <source>
        <dbReference type="ARBA" id="ARBA00022692"/>
    </source>
</evidence>
<dbReference type="EMBL" id="DXET01000112">
    <property type="protein sequence ID" value="HIX81324.1"/>
    <property type="molecule type" value="Genomic_DNA"/>
</dbReference>
<dbReference type="PIRSF" id="PIRSF006603">
    <property type="entry name" value="DinF"/>
    <property type="match status" value="1"/>
</dbReference>
<feature type="transmembrane region" description="Helical" evidence="10">
    <location>
        <begin position="90"/>
        <end position="115"/>
    </location>
</feature>
<evidence type="ECO:0000256" key="2">
    <source>
        <dbReference type="ARBA" id="ARBA00008417"/>
    </source>
</evidence>
<feature type="transmembrane region" description="Helical" evidence="10">
    <location>
        <begin position="46"/>
        <end position="69"/>
    </location>
</feature>
<dbReference type="GO" id="GO:0015297">
    <property type="term" value="F:antiporter activity"/>
    <property type="evidence" value="ECO:0007669"/>
    <property type="project" value="InterPro"/>
</dbReference>
<reference evidence="11" key="2">
    <citation type="submission" date="2021-04" db="EMBL/GenBank/DDBJ databases">
        <authorList>
            <person name="Gilroy R."/>
        </authorList>
    </citation>
    <scope>NUCLEOTIDE SEQUENCE</scope>
    <source>
        <strain evidence="11">ChiGjej1B1-14440</strain>
    </source>
</reference>
<dbReference type="GO" id="GO:0042910">
    <property type="term" value="F:xenobiotic transmembrane transporter activity"/>
    <property type="evidence" value="ECO:0007669"/>
    <property type="project" value="InterPro"/>
</dbReference>
<accession>A0A9D1XL44</accession>
<evidence type="ECO:0000256" key="7">
    <source>
        <dbReference type="ARBA" id="ARBA00022989"/>
    </source>
</evidence>
<dbReference type="GO" id="GO:0005886">
    <property type="term" value="C:plasma membrane"/>
    <property type="evidence" value="ECO:0007669"/>
    <property type="project" value="UniProtKB-SubCell"/>
</dbReference>
<dbReference type="AlphaFoldDB" id="A0A9D1XL44"/>
<dbReference type="GO" id="GO:0046677">
    <property type="term" value="P:response to antibiotic"/>
    <property type="evidence" value="ECO:0007669"/>
    <property type="project" value="UniProtKB-KW"/>
</dbReference>
<gene>
    <name evidence="11" type="ORF">H9980_05040</name>
</gene>
<feature type="transmembrane region" description="Helical" evidence="10">
    <location>
        <begin position="356"/>
        <end position="374"/>
    </location>
</feature>
<protein>
    <recommendedName>
        <fullName evidence="3">Multidrug export protein MepA</fullName>
    </recommendedName>
</protein>
<comment type="caution">
    <text evidence="11">The sequence shown here is derived from an EMBL/GenBank/DDBJ whole genome shotgun (WGS) entry which is preliminary data.</text>
</comment>
<keyword evidence="4" id="KW-0813">Transport</keyword>
<dbReference type="InterPro" id="IPR048279">
    <property type="entry name" value="MdtK-like"/>
</dbReference>
<evidence type="ECO:0000313" key="11">
    <source>
        <dbReference type="EMBL" id="HIX81324.1"/>
    </source>
</evidence>
<dbReference type="InterPro" id="IPR002528">
    <property type="entry name" value="MATE_fam"/>
</dbReference>
<dbReference type="PANTHER" id="PTHR43823">
    <property type="entry name" value="SPORULATION PROTEIN YKVU"/>
    <property type="match status" value="1"/>
</dbReference>
<feature type="transmembrane region" description="Helical" evidence="10">
    <location>
        <begin position="135"/>
        <end position="155"/>
    </location>
</feature>
<comment type="similarity">
    <text evidence="2">Belongs to the multi antimicrobial extrusion (MATE) (TC 2.A.66.1) family. MepA subfamily.</text>
</comment>
<feature type="transmembrane region" description="Helical" evidence="10">
    <location>
        <begin position="416"/>
        <end position="436"/>
    </location>
</feature>
<evidence type="ECO:0000313" key="12">
    <source>
        <dbReference type="Proteomes" id="UP000886724"/>
    </source>
</evidence>
<keyword evidence="5" id="KW-1003">Cell membrane</keyword>
<reference evidence="11" key="1">
    <citation type="journal article" date="2021" name="PeerJ">
        <title>Extensive microbial diversity within the chicken gut microbiome revealed by metagenomics and culture.</title>
        <authorList>
            <person name="Gilroy R."/>
            <person name="Ravi A."/>
            <person name="Getino M."/>
            <person name="Pursley I."/>
            <person name="Horton D.L."/>
            <person name="Alikhan N.F."/>
            <person name="Baker D."/>
            <person name="Gharbi K."/>
            <person name="Hall N."/>
            <person name="Watson M."/>
            <person name="Adriaenssens E.M."/>
            <person name="Foster-Nyarko E."/>
            <person name="Jarju S."/>
            <person name="Secka A."/>
            <person name="Antonio M."/>
            <person name="Oren A."/>
            <person name="Chaudhuri R.R."/>
            <person name="La Ragione R."/>
            <person name="Hildebrand F."/>
            <person name="Pallen M.J."/>
        </authorList>
    </citation>
    <scope>NUCLEOTIDE SEQUENCE</scope>
    <source>
        <strain evidence="11">ChiGjej1B1-14440</strain>
    </source>
</reference>
<evidence type="ECO:0000256" key="3">
    <source>
        <dbReference type="ARBA" id="ARBA00022106"/>
    </source>
</evidence>
<feature type="transmembrane region" description="Helical" evidence="10">
    <location>
        <begin position="167"/>
        <end position="187"/>
    </location>
</feature>
<feature type="transmembrane region" description="Helical" evidence="10">
    <location>
        <begin position="193"/>
        <end position="215"/>
    </location>
</feature>
<keyword evidence="8 10" id="KW-0472">Membrane</keyword>
<dbReference type="Proteomes" id="UP000886724">
    <property type="component" value="Unassembled WGS sequence"/>
</dbReference>
<keyword evidence="7 10" id="KW-1133">Transmembrane helix</keyword>
<dbReference type="Pfam" id="PF01554">
    <property type="entry name" value="MatE"/>
    <property type="match status" value="2"/>
</dbReference>
<evidence type="ECO:0000256" key="4">
    <source>
        <dbReference type="ARBA" id="ARBA00022448"/>
    </source>
</evidence>
<feature type="transmembrane region" description="Helical" evidence="10">
    <location>
        <begin position="322"/>
        <end position="344"/>
    </location>
</feature>
<organism evidence="11 12">
    <name type="scientific">Candidatus Erysipelatoclostridium merdavium</name>
    <dbReference type="NCBI Taxonomy" id="2838566"/>
    <lineage>
        <taxon>Bacteria</taxon>
        <taxon>Bacillati</taxon>
        <taxon>Bacillota</taxon>
        <taxon>Erysipelotrichia</taxon>
        <taxon>Erysipelotrichales</taxon>
        <taxon>Erysipelotrichales incertae sedis</taxon>
    </lineage>
</organism>
<dbReference type="CDD" id="cd13143">
    <property type="entry name" value="MATE_MepA_like"/>
    <property type="match status" value="1"/>
</dbReference>
<feature type="transmembrane region" description="Helical" evidence="10">
    <location>
        <begin position="236"/>
        <end position="256"/>
    </location>
</feature>
<comment type="subcellular location">
    <subcellularLocation>
        <location evidence="1">Cell membrane</location>
        <topology evidence="1">Multi-pass membrane protein</topology>
    </subcellularLocation>
</comment>
<feature type="transmembrane region" description="Helical" evidence="10">
    <location>
        <begin position="386"/>
        <end position="410"/>
    </location>
</feature>
<evidence type="ECO:0000256" key="5">
    <source>
        <dbReference type="ARBA" id="ARBA00022475"/>
    </source>
</evidence>